<feature type="domain" description="Methyltransferase" evidence="3">
    <location>
        <begin position="49"/>
        <end position="143"/>
    </location>
</feature>
<evidence type="ECO:0000313" key="5">
    <source>
        <dbReference type="Proteomes" id="UP000230304"/>
    </source>
</evidence>
<protein>
    <recommendedName>
        <fullName evidence="3">Methyltransferase domain-containing protein</fullName>
    </recommendedName>
</protein>
<sequence>MNEMEKETIERYNEIAEEYDRDWRGKHDKTQLEHLKKFEEMIGPSPKKILDAGCGTGKDCIYFASHGYDVYGIDLSQGMLKKAFEKSKSKNLKVNLSLDDMRSLNFQNNCFDGVWTAAAIVHLSPKEKQKAIRKFYRALKQGGILHIGAQNFLSIKHLIRFFQSYVSYLKDSKVNFLIKIKSLKERLRMGYAFLDSRHWFYPTKYNLLKTLKREGFFILETNHLFSRRLSIYAQKK</sequence>
<dbReference type="CDD" id="cd02440">
    <property type="entry name" value="AdoMet_MTases"/>
    <property type="match status" value="1"/>
</dbReference>
<keyword evidence="2" id="KW-0808">Transferase</keyword>
<comment type="caution">
    <text evidence="4">The sequence shown here is derived from an EMBL/GenBank/DDBJ whole genome shotgun (WGS) entry which is preliminary data.</text>
</comment>
<reference evidence="5" key="1">
    <citation type="submission" date="2017-09" db="EMBL/GenBank/DDBJ databases">
        <title>Depth-based differentiation of microbial function through sediment-hosted aquifers and enrichment of novel symbionts in the deep terrestrial subsurface.</title>
        <authorList>
            <person name="Probst A.J."/>
            <person name="Ladd B."/>
            <person name="Jarett J.K."/>
            <person name="Geller-Mcgrath D.E."/>
            <person name="Sieber C.M.K."/>
            <person name="Emerson J.B."/>
            <person name="Anantharaman K."/>
            <person name="Thomas B.C."/>
            <person name="Malmstrom R."/>
            <person name="Stieglmeier M."/>
            <person name="Klingl A."/>
            <person name="Woyke T."/>
            <person name="Ryan C.M."/>
            <person name="Banfield J.F."/>
        </authorList>
    </citation>
    <scope>NUCLEOTIDE SEQUENCE [LARGE SCALE GENOMIC DNA]</scope>
</reference>
<dbReference type="Pfam" id="PF13649">
    <property type="entry name" value="Methyltransf_25"/>
    <property type="match status" value="1"/>
</dbReference>
<name>A0A2M7D8Q8_9BACT</name>
<dbReference type="Gene3D" id="3.40.50.150">
    <property type="entry name" value="Vaccinia Virus protein VP39"/>
    <property type="match status" value="1"/>
</dbReference>
<evidence type="ECO:0000259" key="3">
    <source>
        <dbReference type="Pfam" id="PF13649"/>
    </source>
</evidence>
<dbReference type="GO" id="GO:0032259">
    <property type="term" value="P:methylation"/>
    <property type="evidence" value="ECO:0007669"/>
    <property type="project" value="UniProtKB-KW"/>
</dbReference>
<proteinExistence type="predicted"/>
<dbReference type="PANTHER" id="PTHR43861">
    <property type="entry name" value="TRANS-ACONITATE 2-METHYLTRANSFERASE-RELATED"/>
    <property type="match status" value="1"/>
</dbReference>
<dbReference type="Proteomes" id="UP000230304">
    <property type="component" value="Unassembled WGS sequence"/>
</dbReference>
<organism evidence="4 5">
    <name type="scientific">Candidatus Nealsonbacteria bacterium CG02_land_8_20_14_3_00_40_11</name>
    <dbReference type="NCBI Taxonomy" id="1974700"/>
    <lineage>
        <taxon>Bacteria</taxon>
        <taxon>Candidatus Nealsoniibacteriota</taxon>
    </lineage>
</organism>
<gene>
    <name evidence="4" type="ORF">COS26_00090</name>
</gene>
<keyword evidence="1" id="KW-0489">Methyltransferase</keyword>
<evidence type="ECO:0000313" key="4">
    <source>
        <dbReference type="EMBL" id="PIV43752.1"/>
    </source>
</evidence>
<accession>A0A2M7D8Q8</accession>
<evidence type="ECO:0000256" key="2">
    <source>
        <dbReference type="ARBA" id="ARBA00022679"/>
    </source>
</evidence>
<dbReference type="AlphaFoldDB" id="A0A2M7D8Q8"/>
<evidence type="ECO:0000256" key="1">
    <source>
        <dbReference type="ARBA" id="ARBA00022603"/>
    </source>
</evidence>
<dbReference type="SUPFAM" id="SSF53335">
    <property type="entry name" value="S-adenosyl-L-methionine-dependent methyltransferases"/>
    <property type="match status" value="1"/>
</dbReference>
<dbReference type="GO" id="GO:0008168">
    <property type="term" value="F:methyltransferase activity"/>
    <property type="evidence" value="ECO:0007669"/>
    <property type="project" value="UniProtKB-KW"/>
</dbReference>
<dbReference type="InterPro" id="IPR041698">
    <property type="entry name" value="Methyltransf_25"/>
</dbReference>
<dbReference type="EMBL" id="PEUA01000003">
    <property type="protein sequence ID" value="PIV43752.1"/>
    <property type="molecule type" value="Genomic_DNA"/>
</dbReference>
<dbReference type="PANTHER" id="PTHR43861:SF1">
    <property type="entry name" value="TRANS-ACONITATE 2-METHYLTRANSFERASE"/>
    <property type="match status" value="1"/>
</dbReference>
<dbReference type="InterPro" id="IPR029063">
    <property type="entry name" value="SAM-dependent_MTases_sf"/>
</dbReference>